<dbReference type="AlphaFoldDB" id="A0A9P5EWK4"/>
<proteinExistence type="predicted"/>
<organism evidence="2 3">
    <name type="scientific">Colletotrichum siamense</name>
    <name type="common">Anthracnose fungus</name>
    <dbReference type="NCBI Taxonomy" id="690259"/>
    <lineage>
        <taxon>Eukaryota</taxon>
        <taxon>Fungi</taxon>
        <taxon>Dikarya</taxon>
        <taxon>Ascomycota</taxon>
        <taxon>Pezizomycotina</taxon>
        <taxon>Sordariomycetes</taxon>
        <taxon>Hypocreomycetidae</taxon>
        <taxon>Glomerellales</taxon>
        <taxon>Glomerellaceae</taxon>
        <taxon>Colletotrichum</taxon>
        <taxon>Colletotrichum gloeosporioides species complex</taxon>
    </lineage>
</organism>
<feature type="domain" description="Azaphilone pigments biosynthesis cluster protein L N-terminal" evidence="1">
    <location>
        <begin position="1"/>
        <end position="107"/>
    </location>
</feature>
<dbReference type="InterPro" id="IPR031348">
    <property type="entry name" value="PigL_N"/>
</dbReference>
<dbReference type="Pfam" id="PF17111">
    <property type="entry name" value="PigL_N"/>
    <property type="match status" value="1"/>
</dbReference>
<evidence type="ECO:0000313" key="3">
    <source>
        <dbReference type="Proteomes" id="UP000711996"/>
    </source>
</evidence>
<accession>A0A9P5EWK4</accession>
<evidence type="ECO:0000313" key="2">
    <source>
        <dbReference type="EMBL" id="KAF4860667.1"/>
    </source>
</evidence>
<evidence type="ECO:0000259" key="1">
    <source>
        <dbReference type="Pfam" id="PF17111"/>
    </source>
</evidence>
<dbReference type="Proteomes" id="UP000711996">
    <property type="component" value="Unassembled WGS sequence"/>
</dbReference>
<sequence>MDPFSAATGVAGLISFGIQLGKGLKTYCEDFQSMDDDIALLSKHAERLATFVDMLDTRLEGQDQVDPALSRSLKECYDACNICLQDFGALSTKYSRSPGTKPKGMRERWEAALTHFHYPLQKKRFEDLEAKMQTFQYQLLARLQLLNYY</sequence>
<name>A0A9P5EWK4_COLSI</name>
<protein>
    <recommendedName>
        <fullName evidence="1">Azaphilone pigments biosynthesis cluster protein L N-terminal domain-containing protein</fullName>
    </recommendedName>
</protein>
<dbReference type="OrthoDB" id="1577640at2759"/>
<reference evidence="2" key="1">
    <citation type="submission" date="2019-06" db="EMBL/GenBank/DDBJ databases">
        <authorList>
            <person name="Gan P."/>
            <person name="Shirasu K."/>
        </authorList>
    </citation>
    <scope>NUCLEOTIDE SEQUENCE [LARGE SCALE GENOMIC DNA]</scope>
    <source>
        <strain evidence="2">CAD2</strain>
    </source>
</reference>
<dbReference type="EMBL" id="QPMT01000012">
    <property type="protein sequence ID" value="KAF4860667.1"/>
    <property type="molecule type" value="Genomic_DNA"/>
</dbReference>
<comment type="caution">
    <text evidence="2">The sequence shown here is derived from an EMBL/GenBank/DDBJ whole genome shotgun (WGS) entry which is preliminary data.</text>
</comment>
<gene>
    <name evidence="2" type="ORF">CGCSCA2_v005016</name>
</gene>
<keyword evidence="3" id="KW-1185">Reference proteome</keyword>